<reference evidence="3" key="1">
    <citation type="submission" date="2025-08" db="UniProtKB">
        <authorList>
            <consortium name="Ensembl"/>
        </authorList>
    </citation>
    <scope>IDENTIFICATION</scope>
</reference>
<organism evidence="3 4">
    <name type="scientific">Sinocyclocheilus grahami</name>
    <name type="common">Dianchi golden-line fish</name>
    <name type="synonym">Barbus grahami</name>
    <dbReference type="NCBI Taxonomy" id="75366"/>
    <lineage>
        <taxon>Eukaryota</taxon>
        <taxon>Metazoa</taxon>
        <taxon>Chordata</taxon>
        <taxon>Craniata</taxon>
        <taxon>Vertebrata</taxon>
        <taxon>Euteleostomi</taxon>
        <taxon>Actinopterygii</taxon>
        <taxon>Neopterygii</taxon>
        <taxon>Teleostei</taxon>
        <taxon>Ostariophysi</taxon>
        <taxon>Cypriniformes</taxon>
        <taxon>Cyprinidae</taxon>
        <taxon>Cyprininae</taxon>
        <taxon>Sinocyclocheilus</taxon>
    </lineage>
</organism>
<proteinExistence type="inferred from homology"/>
<feature type="region of interest" description="Disordered" evidence="2">
    <location>
        <begin position="77"/>
        <end position="96"/>
    </location>
</feature>
<dbReference type="Pfam" id="PF02513">
    <property type="entry name" value="Spin-Ssty"/>
    <property type="match status" value="1"/>
</dbReference>
<evidence type="ECO:0000313" key="4">
    <source>
        <dbReference type="Proteomes" id="UP000472262"/>
    </source>
</evidence>
<evidence type="ECO:0000313" key="3">
    <source>
        <dbReference type="Ensembl" id="ENSSGRP00000020044.1"/>
    </source>
</evidence>
<feature type="compositionally biased region" description="Polar residues" evidence="2">
    <location>
        <begin position="81"/>
        <end position="96"/>
    </location>
</feature>
<reference evidence="3" key="2">
    <citation type="submission" date="2025-09" db="UniProtKB">
        <authorList>
            <consortium name="Ensembl"/>
        </authorList>
    </citation>
    <scope>IDENTIFICATION</scope>
</reference>
<dbReference type="InParanoid" id="A0A672LBP6"/>
<keyword evidence="4" id="KW-1185">Reference proteome</keyword>
<dbReference type="Gene3D" id="2.80.10.70">
    <property type="entry name" value="Spindlin/Ssty"/>
    <property type="match status" value="1"/>
</dbReference>
<sequence length="96" mass="10532">TPERVHTSRTGCRARTQRQLDIVVRKRSSGELSDSLTPDPNNLLGRRIQHSWREKGALTKWKGTVLDRLIGGSVVMRTGNKPETGSSTCAKMGSSA</sequence>
<dbReference type="InterPro" id="IPR042567">
    <property type="entry name" value="SPIN/Ssty_sf"/>
</dbReference>
<accession>A0A672LBP6</accession>
<evidence type="ECO:0000256" key="2">
    <source>
        <dbReference type="SAM" id="MobiDB-lite"/>
    </source>
</evidence>
<comment type="similarity">
    <text evidence="1">Belongs to the SPIN/STSY family.</text>
</comment>
<dbReference type="Ensembl" id="ENSSGRT00000021656.1">
    <property type="protein sequence ID" value="ENSSGRP00000020044.1"/>
    <property type="gene ID" value="ENSSGRG00000012132.1"/>
</dbReference>
<name>A0A672LBP6_SINGR</name>
<evidence type="ECO:0000256" key="1">
    <source>
        <dbReference type="ARBA" id="ARBA00009467"/>
    </source>
</evidence>
<dbReference type="Proteomes" id="UP000472262">
    <property type="component" value="Unassembled WGS sequence"/>
</dbReference>
<protein>
    <submittedName>
        <fullName evidence="3">Uncharacterized protein</fullName>
    </submittedName>
</protein>
<dbReference type="GO" id="GO:0007276">
    <property type="term" value="P:gamete generation"/>
    <property type="evidence" value="ECO:0007669"/>
    <property type="project" value="InterPro"/>
</dbReference>
<dbReference type="InterPro" id="IPR003671">
    <property type="entry name" value="SPIN/Ssty"/>
</dbReference>
<dbReference type="AlphaFoldDB" id="A0A672LBP6"/>